<evidence type="ECO:0000313" key="12">
    <source>
        <dbReference type="EMBL" id="THF66280.1"/>
    </source>
</evidence>
<dbReference type="PANTHER" id="PTHR43547">
    <property type="entry name" value="TWO-COMPONENT HISTIDINE KINASE"/>
    <property type="match status" value="1"/>
</dbReference>
<dbReference type="SMART" id="SM00448">
    <property type="entry name" value="REC"/>
    <property type="match status" value="1"/>
</dbReference>
<dbReference type="Pfam" id="PF07495">
    <property type="entry name" value="Y_Y_Y"/>
    <property type="match status" value="1"/>
</dbReference>
<evidence type="ECO:0000256" key="7">
    <source>
        <dbReference type="SAM" id="MobiDB-lite"/>
    </source>
</evidence>
<feature type="transmembrane region" description="Helical" evidence="8">
    <location>
        <begin position="822"/>
        <end position="844"/>
    </location>
</feature>
<dbReference type="InterPro" id="IPR005467">
    <property type="entry name" value="His_kinase_dom"/>
</dbReference>
<feature type="region of interest" description="Disordered" evidence="7">
    <location>
        <begin position="1123"/>
        <end position="1143"/>
    </location>
</feature>
<dbReference type="Gene3D" id="1.10.10.60">
    <property type="entry name" value="Homeodomain-like"/>
    <property type="match status" value="1"/>
</dbReference>
<reference evidence="12 13" key="1">
    <citation type="submission" date="2019-04" db="EMBL/GenBank/DDBJ databases">
        <title>Azoarcus nasutitermitis sp. nov. isolated from termite nest.</title>
        <authorList>
            <person name="Lin S.-Y."/>
            <person name="Hameed A."/>
            <person name="Hsu Y.-H."/>
            <person name="Young C.-C."/>
        </authorList>
    </citation>
    <scope>NUCLEOTIDE SEQUENCE [LARGE SCALE GENOMIC DNA]</scope>
    <source>
        <strain evidence="12 13">CC-YHH838</strain>
    </source>
</reference>
<dbReference type="GO" id="GO:0003700">
    <property type="term" value="F:DNA-binding transcription factor activity"/>
    <property type="evidence" value="ECO:0007669"/>
    <property type="project" value="InterPro"/>
</dbReference>
<protein>
    <recommendedName>
        <fullName evidence="2">histidine kinase</fullName>
        <ecNumber evidence="2">2.7.13.3</ecNumber>
    </recommendedName>
</protein>
<dbReference type="Pfam" id="PF07494">
    <property type="entry name" value="Reg_prop"/>
    <property type="match status" value="4"/>
</dbReference>
<evidence type="ECO:0000256" key="4">
    <source>
        <dbReference type="ARBA" id="ARBA00023015"/>
    </source>
</evidence>
<dbReference type="Pfam" id="PF12833">
    <property type="entry name" value="HTH_18"/>
    <property type="match status" value="1"/>
</dbReference>
<dbReference type="SMART" id="SM00387">
    <property type="entry name" value="HATPase_c"/>
    <property type="match status" value="1"/>
</dbReference>
<dbReference type="Gene3D" id="1.10.287.130">
    <property type="match status" value="1"/>
</dbReference>
<evidence type="ECO:0000256" key="2">
    <source>
        <dbReference type="ARBA" id="ARBA00012438"/>
    </source>
</evidence>
<dbReference type="Pfam" id="PF02518">
    <property type="entry name" value="HATPase_c"/>
    <property type="match status" value="1"/>
</dbReference>
<dbReference type="SUPFAM" id="SSF55874">
    <property type="entry name" value="ATPase domain of HSP90 chaperone/DNA topoisomerase II/histidine kinase"/>
    <property type="match status" value="1"/>
</dbReference>
<feature type="compositionally biased region" description="Basic and acidic residues" evidence="7">
    <location>
        <begin position="1123"/>
        <end position="1135"/>
    </location>
</feature>
<comment type="caution">
    <text evidence="12">The sequence shown here is derived from an EMBL/GenBank/DDBJ whole genome shotgun (WGS) entry which is preliminary data.</text>
</comment>
<dbReference type="InterPro" id="IPR009057">
    <property type="entry name" value="Homeodomain-like_sf"/>
</dbReference>
<keyword evidence="3 6" id="KW-0597">Phosphoprotein</keyword>
<dbReference type="SUPFAM" id="SSF47384">
    <property type="entry name" value="Homodimeric domain of signal transducing histidine kinase"/>
    <property type="match status" value="1"/>
</dbReference>
<organism evidence="12 13">
    <name type="scientific">Pseudothauera nasutitermitis</name>
    <dbReference type="NCBI Taxonomy" id="2565930"/>
    <lineage>
        <taxon>Bacteria</taxon>
        <taxon>Pseudomonadati</taxon>
        <taxon>Pseudomonadota</taxon>
        <taxon>Betaproteobacteria</taxon>
        <taxon>Rhodocyclales</taxon>
        <taxon>Zoogloeaceae</taxon>
        <taxon>Pseudothauera</taxon>
    </lineage>
</organism>
<feature type="domain" description="Histidine kinase" evidence="10">
    <location>
        <begin position="896"/>
        <end position="1114"/>
    </location>
</feature>
<keyword evidence="8" id="KW-1133">Transmembrane helix</keyword>
<evidence type="ECO:0000259" key="10">
    <source>
        <dbReference type="PROSITE" id="PS50109"/>
    </source>
</evidence>
<dbReference type="InterPro" id="IPR003594">
    <property type="entry name" value="HATPase_dom"/>
</dbReference>
<dbReference type="InterPro" id="IPR003661">
    <property type="entry name" value="HisK_dim/P_dom"/>
</dbReference>
<comment type="catalytic activity">
    <reaction evidence="1">
        <text>ATP + protein L-histidine = ADP + protein N-phospho-L-histidine.</text>
        <dbReference type="EC" id="2.7.13.3"/>
    </reaction>
</comment>
<dbReference type="Gene3D" id="3.40.50.2300">
    <property type="match status" value="1"/>
</dbReference>
<dbReference type="EC" id="2.7.13.3" evidence="2"/>
<dbReference type="InterPro" id="IPR011006">
    <property type="entry name" value="CheY-like_superfamily"/>
</dbReference>
<dbReference type="GO" id="GO:0043565">
    <property type="term" value="F:sequence-specific DNA binding"/>
    <property type="evidence" value="ECO:0007669"/>
    <property type="project" value="InterPro"/>
</dbReference>
<dbReference type="OrthoDB" id="5477914at2"/>
<keyword evidence="8" id="KW-0812">Transmembrane</keyword>
<keyword evidence="13" id="KW-1185">Reference proteome</keyword>
<proteinExistence type="predicted"/>
<feature type="modified residue" description="4-aspartylphosphate" evidence="6">
    <location>
        <position position="1198"/>
    </location>
</feature>
<dbReference type="InterPro" id="IPR018060">
    <property type="entry name" value="HTH_AraC"/>
</dbReference>
<dbReference type="GO" id="GO:0000155">
    <property type="term" value="F:phosphorelay sensor kinase activity"/>
    <property type="evidence" value="ECO:0007669"/>
    <property type="project" value="InterPro"/>
</dbReference>
<dbReference type="InterPro" id="IPR015943">
    <property type="entry name" value="WD40/YVTN_repeat-like_dom_sf"/>
</dbReference>
<evidence type="ECO:0000256" key="8">
    <source>
        <dbReference type="SAM" id="Phobius"/>
    </source>
</evidence>
<evidence type="ECO:0000259" key="11">
    <source>
        <dbReference type="PROSITE" id="PS50110"/>
    </source>
</evidence>
<dbReference type="InterPro" id="IPR001789">
    <property type="entry name" value="Sig_transdc_resp-reg_receiver"/>
</dbReference>
<dbReference type="InterPro" id="IPR011110">
    <property type="entry name" value="Reg_prop"/>
</dbReference>
<evidence type="ECO:0000259" key="9">
    <source>
        <dbReference type="PROSITE" id="PS01124"/>
    </source>
</evidence>
<dbReference type="Proteomes" id="UP000308430">
    <property type="component" value="Unassembled WGS sequence"/>
</dbReference>
<evidence type="ECO:0000256" key="6">
    <source>
        <dbReference type="PROSITE-ProRule" id="PRU00169"/>
    </source>
</evidence>
<dbReference type="Pfam" id="PF00072">
    <property type="entry name" value="Response_reg"/>
    <property type="match status" value="1"/>
</dbReference>
<evidence type="ECO:0000256" key="5">
    <source>
        <dbReference type="ARBA" id="ARBA00023163"/>
    </source>
</evidence>
<dbReference type="InterPro" id="IPR036890">
    <property type="entry name" value="HATPase_C_sf"/>
</dbReference>
<dbReference type="SUPFAM" id="SSF46689">
    <property type="entry name" value="Homeodomain-like"/>
    <property type="match status" value="1"/>
</dbReference>
<keyword evidence="5" id="KW-0804">Transcription</keyword>
<dbReference type="InterPro" id="IPR013783">
    <property type="entry name" value="Ig-like_fold"/>
</dbReference>
<dbReference type="CDD" id="cd00082">
    <property type="entry name" value="HisKA"/>
    <property type="match status" value="1"/>
</dbReference>
<dbReference type="PROSITE" id="PS50109">
    <property type="entry name" value="HIS_KIN"/>
    <property type="match status" value="1"/>
</dbReference>
<evidence type="ECO:0000256" key="1">
    <source>
        <dbReference type="ARBA" id="ARBA00000085"/>
    </source>
</evidence>
<dbReference type="SUPFAM" id="SSF63829">
    <property type="entry name" value="Calcium-dependent phosphotriesterase"/>
    <property type="match status" value="3"/>
</dbReference>
<dbReference type="PROSITE" id="PS50110">
    <property type="entry name" value="RESPONSE_REGULATORY"/>
    <property type="match status" value="1"/>
</dbReference>
<feature type="domain" description="Response regulatory" evidence="11">
    <location>
        <begin position="1150"/>
        <end position="1265"/>
    </location>
</feature>
<dbReference type="Pfam" id="PF00512">
    <property type="entry name" value="HisKA"/>
    <property type="match status" value="1"/>
</dbReference>
<dbReference type="Gene3D" id="3.30.565.10">
    <property type="entry name" value="Histidine kinase-like ATPase, C-terminal domain"/>
    <property type="match status" value="1"/>
</dbReference>
<dbReference type="SMART" id="SM00342">
    <property type="entry name" value="HTH_ARAC"/>
    <property type="match status" value="1"/>
</dbReference>
<accession>A0A4S4B3G1</accession>
<feature type="domain" description="HTH araC/xylS-type" evidence="9">
    <location>
        <begin position="1308"/>
        <end position="1406"/>
    </location>
</feature>
<dbReference type="SMART" id="SM00388">
    <property type="entry name" value="HisKA"/>
    <property type="match status" value="1"/>
</dbReference>
<dbReference type="Gene3D" id="2.130.10.10">
    <property type="entry name" value="YVTN repeat-like/Quinoprotein amine dehydrogenase"/>
    <property type="match status" value="3"/>
</dbReference>
<dbReference type="PRINTS" id="PR00344">
    <property type="entry name" value="BCTRLSENSOR"/>
</dbReference>
<sequence length="1414" mass="154248">MDIRPGNRPPDVRIRLRSMDGRWYFVTNSCYSHRSFMPCTAFCTSFMTAAVTTSHRPHRYAMHAARCCVLLLIVLLNVAAALAEPRPLTVRRVGTDQGLSQVTARALAQDAFGLIWIGTENGLSVFDGVRFSYFRHDPENSVSLSDNYVRALLPDAEGGMWVGTLGGGLNHHVAGGGFIRYPTAGSDGLPSAEVEALFAAVDGALWIGHGVGASRLDVARGGYTHFREDGEGALGAVLAIAQTGDGDIWLGRAQGGLRRVGASGVRSVDLPVDGPVLRLHVAHDGHLWVGTERGGLFRIDPRDGRVDHIPGDYDAEVTSILQDEQGAIWFGTWSGGLYRLDPGDGRIDNHRTQAAVPTSLSSNTVVSLMRDQSGVLWAGTYDAGVNLVMPYDGALEHHAFDPTRPDGLIHAMVWSFAEGPTGEIWVGTRRGLSRFDPAAGTTERYLASGRCGGPGIGVDVRAILPEQERLWLGLADGGLVLLDPASCRYRAYGELLTSRRVRLLLRDATEQLWIGTDNGLNRLDPVSGWVRHYRADGGEGSLPHNRIRSLYEDGQGTLWVGTSGGLSRYDAQEDRFVTWTHSQGHLSDNDVRGIHRDEAGILWLATGIGLTRLDPASGEAGFFYERHGLSNNTLYSVIPDGPYLWITTNSGLTRFDRRTYSTIRFDQGDGLQSNEFNFNAYLKTASGELLLGGIGGFNRLRPDRLLRDAVAPRLHLAYLIDNQPARIVPAGGHGEGAPVELKDGSIRFQARVLHYLNSMRNGYRYRLLGHEERWSHASAAQTEVSYAALPPGDYRFQIVGFTGSGVESGPPLEVHLRVPRPLWLQPWTLVPGLVALLGLAWLLAGLRTRALRLRATRLQAEVDAKTGEIAAQNERLNRQAGELERLLASQTEFYRRIAHELKTPLTLVSLPLKRLSALIDRRTEVRDAASTIARGVERLDQLVEQLTDVALDPRDVRATDRQTFGLGAFLLPLVGLYRHSAEAAGKTLRFAPIPDAAVTLHRAVFEDVLHNLLANAVKYTREGGRIDGAVELLASSGRLRLCVEDDGPGLTAAECERIFDSGFRTAHAAACDPAGHGEGLHICRSRLRAVGGDVTVSSEPGRGCRFVAEFPCTWSGEADRIASVPEDRPAGRRQADATAGDADEAPHRAEILFIEDDPDLRPALADAFGPYYRLGFACSLGEGLALAKECMPDLIVCDRMLPDGEGLTLVGRLKADADTCHIPVVVLSALSTVANQQEGWRSLADDYVAKPFQPETLRLRIESHLENRRRTREWARAQLTAGCAPAVPPADDAPNTDLAARTAAEYVRRLEEAVFARLAHNDCRLETVAADVRQSPRTLQRKLQALYGCGFAEYVVDLQLRRARTLLEAGASAKRAALEAGFSSQSYMSRVFRKRLGTTPSAYKAEAATEPSGD</sequence>
<evidence type="ECO:0000313" key="13">
    <source>
        <dbReference type="Proteomes" id="UP000308430"/>
    </source>
</evidence>
<dbReference type="InterPro" id="IPR036097">
    <property type="entry name" value="HisK_dim/P_sf"/>
</dbReference>
<evidence type="ECO:0000256" key="3">
    <source>
        <dbReference type="ARBA" id="ARBA00022553"/>
    </source>
</evidence>
<name>A0A4S4B3G1_9RHOO</name>
<dbReference type="PROSITE" id="PS01124">
    <property type="entry name" value="HTH_ARAC_FAMILY_2"/>
    <property type="match status" value="1"/>
</dbReference>
<keyword evidence="4" id="KW-0805">Transcription regulation</keyword>
<dbReference type="PANTHER" id="PTHR43547:SF2">
    <property type="entry name" value="HYBRID SIGNAL TRANSDUCTION HISTIDINE KINASE C"/>
    <property type="match status" value="1"/>
</dbReference>
<dbReference type="EMBL" id="SSOC01000002">
    <property type="protein sequence ID" value="THF66280.1"/>
    <property type="molecule type" value="Genomic_DNA"/>
</dbReference>
<dbReference type="InterPro" id="IPR004358">
    <property type="entry name" value="Sig_transdc_His_kin-like_C"/>
</dbReference>
<gene>
    <name evidence="12" type="ORF">E6C76_05400</name>
</gene>
<dbReference type="InterPro" id="IPR011123">
    <property type="entry name" value="Y_Y_Y"/>
</dbReference>
<dbReference type="Gene3D" id="2.60.40.10">
    <property type="entry name" value="Immunoglobulins"/>
    <property type="match status" value="1"/>
</dbReference>
<dbReference type="SUPFAM" id="SSF52172">
    <property type="entry name" value="CheY-like"/>
    <property type="match status" value="1"/>
</dbReference>
<keyword evidence="8" id="KW-0472">Membrane</keyword>